<dbReference type="Gene3D" id="3.40.50.12780">
    <property type="entry name" value="N-terminal domain of ligase-like"/>
    <property type="match status" value="1"/>
</dbReference>
<evidence type="ECO:0000313" key="1">
    <source>
        <dbReference type="EMBL" id="NEX47532.1"/>
    </source>
</evidence>
<name>A0A6B3RWN3_9RHOB</name>
<dbReference type="Proteomes" id="UP000481421">
    <property type="component" value="Unassembled WGS sequence"/>
</dbReference>
<protein>
    <submittedName>
        <fullName evidence="1">CoF synthetase</fullName>
    </submittedName>
</protein>
<evidence type="ECO:0000313" key="2">
    <source>
        <dbReference type="Proteomes" id="UP000481421"/>
    </source>
</evidence>
<accession>A0A6B3RWN3</accession>
<dbReference type="PANTHER" id="PTHR36932:SF1">
    <property type="entry name" value="CAPSULAR POLYSACCHARIDE BIOSYNTHESIS PROTEIN"/>
    <property type="match status" value="1"/>
</dbReference>
<dbReference type="SUPFAM" id="SSF56801">
    <property type="entry name" value="Acetyl-CoA synthetase-like"/>
    <property type="match status" value="1"/>
</dbReference>
<dbReference type="InterPro" id="IPR042099">
    <property type="entry name" value="ANL_N_sf"/>
</dbReference>
<comment type="caution">
    <text evidence="1">The sequence shown here is derived from an EMBL/GenBank/DDBJ whole genome shotgun (WGS) entry which is preliminary data.</text>
</comment>
<reference evidence="1 2" key="1">
    <citation type="submission" date="2020-02" db="EMBL/GenBank/DDBJ databases">
        <title>Rhodobacter algicola sp. nov., isolated from microalga culture.</title>
        <authorList>
            <person name="Park C.-Y."/>
        </authorList>
    </citation>
    <scope>NUCLEOTIDE SEQUENCE [LARGE SCALE GENOMIC DNA]</scope>
    <source>
        <strain evidence="1 2">ETT8</strain>
    </source>
</reference>
<keyword evidence="2" id="KW-1185">Reference proteome</keyword>
<gene>
    <name evidence="1" type="ORF">G3572_15070</name>
</gene>
<organism evidence="1 2">
    <name type="scientific">Pseudotabrizicola algicola</name>
    <dbReference type="NCBI Taxonomy" id="2709381"/>
    <lineage>
        <taxon>Bacteria</taxon>
        <taxon>Pseudomonadati</taxon>
        <taxon>Pseudomonadota</taxon>
        <taxon>Alphaproteobacteria</taxon>
        <taxon>Rhodobacterales</taxon>
        <taxon>Paracoccaceae</taxon>
        <taxon>Pseudotabrizicola</taxon>
    </lineage>
</organism>
<sequence>MLAFVRTLWVSRRRARADFLRWQDKVYARWRRRDVPRVAFYAGRQDLPVVDKAVLMADFAAFNRAGITAEQGWAAFAGSRRIGRFTVGASTGTSGNRGLFVISEAERFQWLGVMLAKALPDVWRRRHRVAVILPLHTALYDSAAQSRMLRLSFHDLNGDWAVWAEEVRRANPTVIVAPPKVLVWLAAQGGVRPERVFAAAETLDPPDRAAIEAGFGVTLGQIYMATEGLLGVSCAHGRLHLAEDVVRFEFEPVGDLVSPVISSFTRRTQILARYRMNDLLRLSDRPCACGSPLLAVDEVVGRADDVFRFGDVQITPDVLRNAVLDADRRITDFRLEQRGAGVVVLSLPDETGMEAAACALRGLFAARGVAVAVRAEVVPLRPDARKLRRVRVVRDGG</sequence>
<dbReference type="InterPro" id="IPR053158">
    <property type="entry name" value="CapK_Type1_Caps_Biosynth"/>
</dbReference>
<dbReference type="PANTHER" id="PTHR36932">
    <property type="entry name" value="CAPSULAR POLYSACCHARIDE BIOSYNTHESIS PROTEIN"/>
    <property type="match status" value="1"/>
</dbReference>
<dbReference type="AlphaFoldDB" id="A0A6B3RWN3"/>
<dbReference type="EMBL" id="JAAIKE010000005">
    <property type="protein sequence ID" value="NEX47532.1"/>
    <property type="molecule type" value="Genomic_DNA"/>
</dbReference>
<proteinExistence type="predicted"/>